<comment type="caution">
    <text evidence="3">The sequence shown here is derived from an EMBL/GenBank/DDBJ whole genome shotgun (WGS) entry which is preliminary data.</text>
</comment>
<accession>A0A0J8VTP5</accession>
<dbReference type="STRING" id="1121863.GCA_000621185_00742"/>
<evidence type="ECO:0000313" key="3">
    <source>
        <dbReference type="EMBL" id="KMV36392.1"/>
    </source>
</evidence>
<proteinExistence type="predicted"/>
<dbReference type="PATRIC" id="fig|1656095.3.peg.385"/>
<evidence type="ECO:0000259" key="2">
    <source>
        <dbReference type="Pfam" id="PF11329"/>
    </source>
</evidence>
<gene>
    <name evidence="3" type="ORF">ACH50_02990</name>
</gene>
<keyword evidence="1" id="KW-0732">Signal</keyword>
<dbReference type="InterPro" id="IPR021478">
    <property type="entry name" value="DUF3131"/>
</dbReference>
<feature type="chain" id="PRO_5005311123" description="DUF3131 domain-containing protein" evidence="1">
    <location>
        <begin position="24"/>
        <end position="464"/>
    </location>
</feature>
<sequence length="464" mass="52651">MLKTVSRLLLLALLIALLAFAFAARDGAGWRWLTKGGWHTTARISALTPQEREWAAVAWRYFVNNTQPQTGLVNGSDKQPRVTLWQMGDTLIALLAARELGLVKEAEFDDRLTRLLGTLNRLMLSESRTPGRMYSTQSATMVDFAGKPVKSGWSARDMARLLLALRLTADWAPQYQEYLERIVLRWNFCPVVDKHGELWSSMLVEGAPTLREELRLGESEYAASAFRLWGFDPQKALNPPAQNVIIYQRALAVDARDPRTTWQPSLISTLPYMLPGLEFGWQPPGINDEISQSLRERANLVYLTQQTRWEKEKVLTARADYFVGEAPWHVADTVWGNGFAWNTLGDDGKYYPRRAQVTTKAVFALWALWETPYTDALMRVAQRMFDDKRGWYEGRVEATGDYNRMVTLSTNATVLEALFYKAHGGPLLRGGLIESDSYFSLRAQDTFTSPGLCLPGERRTEARK</sequence>
<dbReference type="Pfam" id="PF11329">
    <property type="entry name" value="DUF3131"/>
    <property type="match status" value="1"/>
</dbReference>
<dbReference type="Proteomes" id="UP000037315">
    <property type="component" value="Unassembled WGS sequence"/>
</dbReference>
<dbReference type="AlphaFoldDB" id="A0A0J8VTP5"/>
<evidence type="ECO:0000313" key="4">
    <source>
        <dbReference type="Proteomes" id="UP000037315"/>
    </source>
</evidence>
<protein>
    <recommendedName>
        <fullName evidence="2">DUF3131 domain-containing protein</fullName>
    </recommendedName>
</protein>
<organism evidence="3 4">
    <name type="scientific">Franconibacter pulveris</name>
    <dbReference type="NCBI Taxonomy" id="435910"/>
    <lineage>
        <taxon>Bacteria</taxon>
        <taxon>Pseudomonadati</taxon>
        <taxon>Pseudomonadota</taxon>
        <taxon>Gammaproteobacteria</taxon>
        <taxon>Enterobacterales</taxon>
        <taxon>Enterobacteriaceae</taxon>
        <taxon>Franconibacter</taxon>
    </lineage>
</organism>
<dbReference type="Gene3D" id="1.50.10.140">
    <property type="match status" value="1"/>
</dbReference>
<feature type="domain" description="DUF3131" evidence="2">
    <location>
        <begin position="53"/>
        <end position="424"/>
    </location>
</feature>
<feature type="signal peptide" evidence="1">
    <location>
        <begin position="1"/>
        <end position="23"/>
    </location>
</feature>
<dbReference type="OrthoDB" id="9147113at2"/>
<dbReference type="RefSeq" id="WP_048887299.1">
    <property type="nucleotide sequence ID" value="NZ_LFEJ01000003.1"/>
</dbReference>
<keyword evidence="4" id="KW-1185">Reference proteome</keyword>
<dbReference type="EMBL" id="LFEJ01000003">
    <property type="protein sequence ID" value="KMV36392.1"/>
    <property type="molecule type" value="Genomic_DNA"/>
</dbReference>
<evidence type="ECO:0000256" key="1">
    <source>
        <dbReference type="SAM" id="SignalP"/>
    </source>
</evidence>
<name>A0A0J8VTP5_9ENTR</name>
<reference evidence="3 4" key="1">
    <citation type="submission" date="2015-06" db="EMBL/GenBank/DDBJ databases">
        <title>Genome sequencing of Cronobacter sp. strain DJ34 isolated from petroleum contaminated sludge of Duliajan Oil Fields, Assam, India.</title>
        <authorList>
            <person name="Pal S."/>
            <person name="Banerjee T.D."/>
            <person name="Roy A."/>
            <person name="Sar P."/>
            <person name="Kazy S.K."/>
        </authorList>
    </citation>
    <scope>NUCLEOTIDE SEQUENCE [LARGE SCALE GENOMIC DNA]</scope>
    <source>
        <strain evidence="3 4">DJ34</strain>
    </source>
</reference>